<evidence type="ECO:0000313" key="2">
    <source>
        <dbReference type="EMBL" id="KAA8502239.1"/>
    </source>
</evidence>
<dbReference type="Proteomes" id="UP000322025">
    <property type="component" value="Unassembled WGS sequence"/>
</dbReference>
<reference evidence="2" key="1">
    <citation type="submission" date="2019-07" db="EMBL/GenBank/DDBJ databases">
        <authorList>
            <person name="Wongkuna S."/>
            <person name="Scaria J."/>
        </authorList>
    </citation>
    <scope>NUCLEOTIDE SEQUENCE [LARGE SCALE GENOMIC DNA]</scope>
    <source>
        <strain evidence="2">SW178</strain>
    </source>
</reference>
<keyword evidence="1" id="KW-0472">Membrane</keyword>
<proteinExistence type="predicted"/>
<organism evidence="2 3">
    <name type="scientific">Mediterraneibacter catenae</name>
    <dbReference type="NCBI Taxonomy" id="2594882"/>
    <lineage>
        <taxon>Bacteria</taxon>
        <taxon>Bacillati</taxon>
        <taxon>Bacillota</taxon>
        <taxon>Clostridia</taxon>
        <taxon>Lachnospirales</taxon>
        <taxon>Lachnospiraceae</taxon>
        <taxon>Mediterraneibacter</taxon>
    </lineage>
</organism>
<keyword evidence="1" id="KW-1133">Transmembrane helix</keyword>
<dbReference type="EMBL" id="VMSO01000003">
    <property type="protein sequence ID" value="KAA8502239.1"/>
    <property type="molecule type" value="Genomic_DNA"/>
</dbReference>
<protein>
    <recommendedName>
        <fullName evidence="4">Hydantoinase A/oxoprolinase domain-containing protein</fullName>
    </recommendedName>
</protein>
<dbReference type="OrthoDB" id="9768323at2"/>
<comment type="caution">
    <text evidence="2">The sequence shown here is derived from an EMBL/GenBank/DDBJ whole genome shotgun (WGS) entry which is preliminary data.</text>
</comment>
<dbReference type="AlphaFoldDB" id="A0A5M9I2X1"/>
<evidence type="ECO:0000313" key="3">
    <source>
        <dbReference type="Proteomes" id="UP000322025"/>
    </source>
</evidence>
<gene>
    <name evidence="2" type="ORF">FNY66_03700</name>
</gene>
<evidence type="ECO:0008006" key="4">
    <source>
        <dbReference type="Google" id="ProtNLM"/>
    </source>
</evidence>
<feature type="transmembrane region" description="Helical" evidence="1">
    <location>
        <begin position="24"/>
        <end position="46"/>
    </location>
</feature>
<sequence>MPDAQINALIEKSFQSALEGKTDFFSAGFFSDAVLIGIGAPVHLFLEPVARMLHTRAVIPEHASVANAVGAVVGNVSASVTAQIRPDPVSAENFRVITQETSAVFSDYDESMAYAREQIEKTAEELLIQKGGKPPFSTSFSQNKQEAPVDGSMLFLAEYITVTKTGKAF</sequence>
<evidence type="ECO:0000256" key="1">
    <source>
        <dbReference type="SAM" id="Phobius"/>
    </source>
</evidence>
<dbReference type="RefSeq" id="WP_150310339.1">
    <property type="nucleotide sequence ID" value="NZ_VMSO01000003.1"/>
</dbReference>
<keyword evidence="1" id="KW-0812">Transmembrane</keyword>
<name>A0A5M9I2X1_9FIRM</name>
<accession>A0A5M9I2X1</accession>
<keyword evidence="3" id="KW-1185">Reference proteome</keyword>